<organism evidence="2 3">
    <name type="scientific">Paramecium sonneborni</name>
    <dbReference type="NCBI Taxonomy" id="65129"/>
    <lineage>
        <taxon>Eukaryota</taxon>
        <taxon>Sar</taxon>
        <taxon>Alveolata</taxon>
        <taxon>Ciliophora</taxon>
        <taxon>Intramacronucleata</taxon>
        <taxon>Oligohymenophorea</taxon>
        <taxon>Peniculida</taxon>
        <taxon>Parameciidae</taxon>
        <taxon>Paramecium</taxon>
    </lineage>
</organism>
<accession>A0A8S1R9W7</accession>
<dbReference type="Proteomes" id="UP000692954">
    <property type="component" value="Unassembled WGS sequence"/>
</dbReference>
<feature type="region of interest" description="Disordered" evidence="1">
    <location>
        <begin position="1"/>
        <end position="22"/>
    </location>
</feature>
<evidence type="ECO:0000313" key="2">
    <source>
        <dbReference type="EMBL" id="CAD8124467.1"/>
    </source>
</evidence>
<comment type="caution">
    <text evidence="2">The sequence shown here is derived from an EMBL/GenBank/DDBJ whole genome shotgun (WGS) entry which is preliminary data.</text>
</comment>
<gene>
    <name evidence="2" type="ORF">PSON_ATCC_30995.1.T1510068</name>
</gene>
<name>A0A8S1R9W7_9CILI</name>
<reference evidence="2" key="1">
    <citation type="submission" date="2021-01" db="EMBL/GenBank/DDBJ databases">
        <authorList>
            <consortium name="Genoscope - CEA"/>
            <person name="William W."/>
        </authorList>
    </citation>
    <scope>NUCLEOTIDE SEQUENCE</scope>
</reference>
<dbReference type="OrthoDB" id="309800at2759"/>
<sequence length="655" mass="77892">MSQIQYKDNTKSQIQQKNESQISISEQKQLKNDKNKKPCFSFIYGQQGEDSQLISFSLTSIEQLVLNKIEDLAKIIAQVLAIETFKKYHNQIKGLSLYILQNQISEQRRDFNILEEDCLKNGNQQQLLLAKEEFKKYLKILEDFLQNQEYKLLFQNILQPQPSQSTILFEPEKRYLDALDNYHYQSTINFHHSLKNDKTGQDLFQKLQTYQIELKKFLYFDLIEQGIKHLDCLLNFILILKTQNNHYALQLLNDFIQQLRTYDDKNKLIDEIELIIEVFLELSEYFQELLNCIKNDKLTFNGKIELNNQQFEIIMLIQDSIIHRKRALNIQLSEPTKYVMQQLKWIYKVGQFETIIKQFKDLQKYIIQNFNTQLIFELEFIKELFISTKLRLLMEMILLMNVLQHNDINLQYFNFQILLYHDQEIINDCAQQNEGNFQNDIHEPSGSINLMNMQQALLLFSNICQQTAIYEIDPKKKMSNDFLEELNIKLKESIQTLVREVHSGHTIIKLSILLNSIFLFQKLNIKIFAILYPYFLELQTLGNQELKKKQILDIPHQVPNLYQLLIAFQQEGNKQIQFKNKVNEFAENFFDDQKTDFIDLIKELEQFDSKKKQNLLQNSKQYYAKCFKEHLLNLAKIGTKSYEEATQFLISQVDP</sequence>
<evidence type="ECO:0000256" key="1">
    <source>
        <dbReference type="SAM" id="MobiDB-lite"/>
    </source>
</evidence>
<proteinExistence type="predicted"/>
<protein>
    <submittedName>
        <fullName evidence="2">Uncharacterized protein</fullName>
    </submittedName>
</protein>
<dbReference type="AlphaFoldDB" id="A0A8S1R9W7"/>
<keyword evidence="3" id="KW-1185">Reference proteome</keyword>
<dbReference type="EMBL" id="CAJJDN010000151">
    <property type="protein sequence ID" value="CAD8124467.1"/>
    <property type="molecule type" value="Genomic_DNA"/>
</dbReference>
<evidence type="ECO:0000313" key="3">
    <source>
        <dbReference type="Proteomes" id="UP000692954"/>
    </source>
</evidence>